<dbReference type="Proteomes" id="UP000006101">
    <property type="component" value="Chromosome"/>
</dbReference>
<accession>K0B7H0</accession>
<reference evidence="1 2" key="1">
    <citation type="journal article" date="2012" name="J. Bacteriol.">
        <title>Draft Genome Sequence of an Ammonia-Oxidizing Archaeon, "Candidatus Nitrosopumilus koreensis" AR1, from Marine Sediment.</title>
        <authorList>
            <person name="Park S.J."/>
            <person name="Kim J.G."/>
            <person name="Jung M.Y."/>
            <person name="Kim S.J."/>
            <person name="Cha I.T."/>
            <person name="Kwon K."/>
            <person name="Lee J.H."/>
            <person name="Rhee S.K."/>
        </authorList>
    </citation>
    <scope>NUCLEOTIDE SEQUENCE [LARGE SCALE GENOMIC DNA]</scope>
    <source>
        <strain evidence="1 2">AR1</strain>
    </source>
</reference>
<keyword evidence="2" id="KW-1185">Reference proteome</keyword>
<dbReference type="EMBL" id="CP003842">
    <property type="protein sequence ID" value="AFS81117.1"/>
    <property type="molecule type" value="Genomic_DNA"/>
</dbReference>
<dbReference type="PATRIC" id="fig|1229908.8.peg.1350"/>
<protein>
    <submittedName>
        <fullName evidence="1">Uncharacterized protein</fullName>
    </submittedName>
</protein>
<name>K0B7H0_9ARCH</name>
<evidence type="ECO:0000313" key="1">
    <source>
        <dbReference type="EMBL" id="AFS81117.1"/>
    </source>
</evidence>
<dbReference type="KEGG" id="nkr:NKOR_06180"/>
<evidence type="ECO:0000313" key="2">
    <source>
        <dbReference type="Proteomes" id="UP000006101"/>
    </source>
</evidence>
<gene>
    <name evidence="1" type="ORF">NKOR_06180</name>
</gene>
<organism evidence="1 2">
    <name type="scientific">Candidatus Nitrosopumilus koreensis AR1</name>
    <dbReference type="NCBI Taxonomy" id="1229908"/>
    <lineage>
        <taxon>Archaea</taxon>
        <taxon>Nitrososphaerota</taxon>
        <taxon>Nitrososphaeria</taxon>
        <taxon>Nitrosopumilales</taxon>
        <taxon>Nitrosopumilaceae</taxon>
        <taxon>Nitrosopumilus</taxon>
    </lineage>
</organism>
<dbReference type="GeneID" id="13725269"/>
<sequence length="172" mass="19510">MKYLVILLVLIGIMGGSDSFAVPPMERVPLQNLVIQGVDDSMPIKSNQQYTIRTDYQSNFPNTEYVILYQITNEKNQVVLLSWLEGFQQKLTDQPGSFVCGDKICYNEWTYSEPYVCGDKICEGKFYAQKFVETSWLPTEPGKYRITAFAWESVGNPTALSPPISTEVIVQD</sequence>
<proteinExistence type="predicted"/>
<dbReference type="RefSeq" id="WP_014963501.1">
    <property type="nucleotide sequence ID" value="NC_018655.1"/>
</dbReference>
<dbReference type="HOGENOM" id="CLU_1551746_0_0_2"/>
<dbReference type="AlphaFoldDB" id="K0B7H0"/>